<dbReference type="AlphaFoldDB" id="D9TFG6"/>
<gene>
    <name evidence="1" type="ordered locus">COB47_1653</name>
</gene>
<accession>D9TFG6</accession>
<keyword evidence="1" id="KW-0378">Hydrolase</keyword>
<dbReference type="KEGG" id="cob:COB47_1653"/>
<dbReference type="HOGENOM" id="CLU_102479_0_0_9"/>
<proteinExistence type="predicted"/>
<dbReference type="GO" id="GO:0016787">
    <property type="term" value="F:hydrolase activity"/>
    <property type="evidence" value="ECO:0007669"/>
    <property type="project" value="UniProtKB-KW"/>
</dbReference>
<dbReference type="SUPFAM" id="SSF56281">
    <property type="entry name" value="Metallo-hydrolase/oxidoreductase"/>
    <property type="match status" value="1"/>
</dbReference>
<keyword evidence="2" id="KW-1185">Reference proteome</keyword>
<protein>
    <submittedName>
        <fullName evidence="1">Beta-lactamase superfamily hydrolase</fullName>
    </submittedName>
</protein>
<dbReference type="Pfam" id="PF23023">
    <property type="entry name" value="Anti-Pycsar_Apyc1"/>
    <property type="match status" value="1"/>
</dbReference>
<evidence type="ECO:0000313" key="2">
    <source>
        <dbReference type="Proteomes" id="UP000000347"/>
    </source>
</evidence>
<dbReference type="InterPro" id="IPR036866">
    <property type="entry name" value="RibonucZ/Hydroxyglut_hydro"/>
</dbReference>
<dbReference type="Gene3D" id="3.60.15.10">
    <property type="entry name" value="Ribonuclease Z/Hydroxyacylglutathione hydrolase-like"/>
    <property type="match status" value="1"/>
</dbReference>
<evidence type="ECO:0000313" key="1">
    <source>
        <dbReference type="EMBL" id="ADL42936.1"/>
    </source>
</evidence>
<dbReference type="PANTHER" id="PTHR42663">
    <property type="entry name" value="HYDROLASE C777.06C-RELATED-RELATED"/>
    <property type="match status" value="1"/>
</dbReference>
<dbReference type="eggNOG" id="COG1234">
    <property type="taxonomic scope" value="Bacteria"/>
</dbReference>
<dbReference type="RefSeq" id="WP_013290933.1">
    <property type="nucleotide sequence ID" value="NC_014392.1"/>
</dbReference>
<dbReference type="PANTHER" id="PTHR42663:SF6">
    <property type="entry name" value="HYDROLASE C777.06C-RELATED"/>
    <property type="match status" value="1"/>
</dbReference>
<dbReference type="STRING" id="608506.COB47_1653"/>
<dbReference type="Proteomes" id="UP000000347">
    <property type="component" value="Chromosome"/>
</dbReference>
<dbReference type="EMBL" id="CP002164">
    <property type="protein sequence ID" value="ADL42936.1"/>
    <property type="molecule type" value="Genomic_DNA"/>
</dbReference>
<name>D9TFG6_CALOO</name>
<reference evidence="1 2" key="1">
    <citation type="journal article" date="2010" name="J. Bacteriol.">
        <title>Complete genome sequence of the cellulolytic thermophile Caldicellulosiruptor obsidiansis OB47T.</title>
        <authorList>
            <person name="Elkins J.G."/>
            <person name="Lochner A."/>
            <person name="Hamilton-Brehm S.D."/>
            <person name="Davenport K.W."/>
            <person name="Podar M."/>
            <person name="Brown S.D."/>
            <person name="Land M.L."/>
            <person name="Hauser L.J."/>
            <person name="Klingeman D.M."/>
            <person name="Raman B."/>
            <person name="Goodwin L.A."/>
            <person name="Tapia R."/>
            <person name="Meincke L.J."/>
            <person name="Detter J.C."/>
            <person name="Bruce D.C."/>
            <person name="Han C.S."/>
            <person name="Palumbo A.V."/>
            <person name="Cottingham R.W."/>
            <person name="Keller M."/>
            <person name="Graham D.E."/>
        </authorList>
    </citation>
    <scope>NUCLEOTIDE SEQUENCE [LARGE SCALE GENOMIC DNA]</scope>
    <source>
        <strain evidence="2">ATCC BAA-2073 / strain OB47</strain>
    </source>
</reference>
<sequence length="238" mass="27814">MKTPVLNFLGIGSAFNPYFNNTSAYFEFDTELFLIDCGEGIFSSLYKLKLLEKYKTINVLITHTHSDHIATLGHLLLFCFYELNKRVKIFFPEESLISSLLSGMGVGKYTYELIKLQNPFIYKEILTIISVEQIHVNEIPCFGYLIKTKECCFFYSGDSRTLNQIILEKFLKDEIDFLYQDTCFENTTENHPHLSLSELCYLIPPEKRKHVYCIHLDRNFNFSYARNLGFNIPEQIKT</sequence>
<dbReference type="OrthoDB" id="9803916at2"/>
<organism evidence="1 2">
    <name type="scientific">Caldicellulosiruptor obsidiansis (strain ATCC BAA-2073 / JCM 16842 / OB47)</name>
    <dbReference type="NCBI Taxonomy" id="608506"/>
    <lineage>
        <taxon>Bacteria</taxon>
        <taxon>Bacillati</taxon>
        <taxon>Bacillota</taxon>
        <taxon>Bacillota incertae sedis</taxon>
        <taxon>Caldicellulosiruptorales</taxon>
        <taxon>Caldicellulosiruptoraceae</taxon>
        <taxon>Caldicellulosiruptor</taxon>
    </lineage>
</organism>